<dbReference type="SMART" id="SM00091">
    <property type="entry name" value="PAS"/>
    <property type="match status" value="6"/>
</dbReference>
<keyword evidence="10" id="KW-1185">Reference proteome</keyword>
<feature type="domain" description="PAC" evidence="8">
    <location>
        <begin position="476"/>
        <end position="528"/>
    </location>
</feature>
<dbReference type="InterPro" id="IPR003594">
    <property type="entry name" value="HATPase_dom"/>
</dbReference>
<dbReference type="InterPro" id="IPR004358">
    <property type="entry name" value="Sig_transdc_His_kin-like_C"/>
</dbReference>
<dbReference type="Gene3D" id="3.30.450.20">
    <property type="entry name" value="PAS domain"/>
    <property type="match status" value="6"/>
</dbReference>
<dbReference type="InterPro" id="IPR036097">
    <property type="entry name" value="HisK_dim/P_sf"/>
</dbReference>
<dbReference type="EC" id="2.7.13.3" evidence="2"/>
<dbReference type="InterPro" id="IPR005467">
    <property type="entry name" value="His_kinase_dom"/>
</dbReference>
<name>A0A1I7IEE8_9BACT</name>
<dbReference type="OrthoDB" id="9766459at2"/>
<dbReference type="Gene3D" id="1.10.287.130">
    <property type="match status" value="1"/>
</dbReference>
<reference evidence="10" key="1">
    <citation type="submission" date="2016-10" db="EMBL/GenBank/DDBJ databases">
        <authorList>
            <person name="Varghese N."/>
        </authorList>
    </citation>
    <scope>NUCLEOTIDE SEQUENCE [LARGE SCALE GENOMIC DNA]</scope>
    <source>
        <strain evidence="10">DSM 18820</strain>
    </source>
</reference>
<evidence type="ECO:0000313" key="10">
    <source>
        <dbReference type="Proteomes" id="UP000182491"/>
    </source>
</evidence>
<dbReference type="InterPro" id="IPR000014">
    <property type="entry name" value="PAS"/>
</dbReference>
<proteinExistence type="predicted"/>
<dbReference type="Proteomes" id="UP000182491">
    <property type="component" value="Unassembled WGS sequence"/>
</dbReference>
<dbReference type="InterPro" id="IPR035965">
    <property type="entry name" value="PAS-like_dom_sf"/>
</dbReference>
<dbReference type="CDD" id="cd00075">
    <property type="entry name" value="HATPase"/>
    <property type="match status" value="1"/>
</dbReference>
<feature type="domain" description="PAS" evidence="7">
    <location>
        <begin position="529"/>
        <end position="599"/>
    </location>
</feature>
<keyword evidence="4" id="KW-0808">Transferase</keyword>
<feature type="domain" description="PAC" evidence="8">
    <location>
        <begin position="350"/>
        <end position="402"/>
    </location>
</feature>
<dbReference type="Gene3D" id="3.30.565.10">
    <property type="entry name" value="Histidine kinase-like ATPase, C-terminal domain"/>
    <property type="match status" value="1"/>
</dbReference>
<dbReference type="STRING" id="388950.GCA_001611675_01387"/>
<dbReference type="PROSITE" id="PS50113">
    <property type="entry name" value="PAC"/>
    <property type="match status" value="4"/>
</dbReference>
<dbReference type="Pfam" id="PF08448">
    <property type="entry name" value="PAS_4"/>
    <property type="match status" value="1"/>
</dbReference>
<dbReference type="InterPro" id="IPR001610">
    <property type="entry name" value="PAC"/>
</dbReference>
<evidence type="ECO:0000256" key="2">
    <source>
        <dbReference type="ARBA" id="ARBA00012438"/>
    </source>
</evidence>
<dbReference type="RefSeq" id="WP_068837477.1">
    <property type="nucleotide sequence ID" value="NZ_BMXC01000002.1"/>
</dbReference>
<dbReference type="SUPFAM" id="SSF47384">
    <property type="entry name" value="Homodimeric domain of signal transducing histidine kinase"/>
    <property type="match status" value="1"/>
</dbReference>
<dbReference type="SUPFAM" id="SSF55874">
    <property type="entry name" value="ATPase domain of HSP90 chaperone/DNA topoisomerase II/histidine kinase"/>
    <property type="match status" value="1"/>
</dbReference>
<dbReference type="AlphaFoldDB" id="A0A1I7IEE8"/>
<evidence type="ECO:0000256" key="5">
    <source>
        <dbReference type="ARBA" id="ARBA00022777"/>
    </source>
</evidence>
<dbReference type="EMBL" id="FPCA01000002">
    <property type="protein sequence ID" value="SFU71363.1"/>
    <property type="molecule type" value="Genomic_DNA"/>
</dbReference>
<protein>
    <recommendedName>
        <fullName evidence="2">histidine kinase</fullName>
        <ecNumber evidence="2">2.7.13.3</ecNumber>
    </recommendedName>
</protein>
<dbReference type="Pfam" id="PF02518">
    <property type="entry name" value="HATPase_c"/>
    <property type="match status" value="1"/>
</dbReference>
<dbReference type="NCBIfam" id="TIGR00229">
    <property type="entry name" value="sensory_box"/>
    <property type="match status" value="4"/>
</dbReference>
<dbReference type="PROSITE" id="PS50109">
    <property type="entry name" value="HIS_KIN"/>
    <property type="match status" value="1"/>
</dbReference>
<dbReference type="GO" id="GO:0000155">
    <property type="term" value="F:phosphorelay sensor kinase activity"/>
    <property type="evidence" value="ECO:0007669"/>
    <property type="project" value="InterPro"/>
</dbReference>
<evidence type="ECO:0000256" key="3">
    <source>
        <dbReference type="ARBA" id="ARBA00022553"/>
    </source>
</evidence>
<feature type="domain" description="PAS" evidence="7">
    <location>
        <begin position="656"/>
        <end position="727"/>
    </location>
</feature>
<dbReference type="SUPFAM" id="SSF55785">
    <property type="entry name" value="PYP-like sensor domain (PAS domain)"/>
    <property type="match status" value="6"/>
</dbReference>
<dbReference type="InterPro" id="IPR013656">
    <property type="entry name" value="PAS_4"/>
</dbReference>
<organism evidence="9 10">
    <name type="scientific">Pontibacter akesuensis</name>
    <dbReference type="NCBI Taxonomy" id="388950"/>
    <lineage>
        <taxon>Bacteria</taxon>
        <taxon>Pseudomonadati</taxon>
        <taxon>Bacteroidota</taxon>
        <taxon>Cytophagia</taxon>
        <taxon>Cytophagales</taxon>
        <taxon>Hymenobacteraceae</taxon>
        <taxon>Pontibacter</taxon>
    </lineage>
</organism>
<feature type="domain" description="PAC" evidence="8">
    <location>
        <begin position="730"/>
        <end position="783"/>
    </location>
</feature>
<dbReference type="Pfam" id="PF08447">
    <property type="entry name" value="PAS_3"/>
    <property type="match status" value="5"/>
</dbReference>
<feature type="domain" description="PAS" evidence="7">
    <location>
        <begin position="274"/>
        <end position="346"/>
    </location>
</feature>
<evidence type="ECO:0000259" key="6">
    <source>
        <dbReference type="PROSITE" id="PS50109"/>
    </source>
</evidence>
<dbReference type="InterPro" id="IPR036890">
    <property type="entry name" value="HATPase_C_sf"/>
</dbReference>
<dbReference type="InterPro" id="IPR013655">
    <property type="entry name" value="PAS_fold_3"/>
</dbReference>
<evidence type="ECO:0000256" key="1">
    <source>
        <dbReference type="ARBA" id="ARBA00000085"/>
    </source>
</evidence>
<evidence type="ECO:0000259" key="7">
    <source>
        <dbReference type="PROSITE" id="PS50112"/>
    </source>
</evidence>
<gene>
    <name evidence="9" type="ORF">SAMN04487941_2154</name>
</gene>
<feature type="domain" description="PAC" evidence="8">
    <location>
        <begin position="602"/>
        <end position="655"/>
    </location>
</feature>
<keyword evidence="5" id="KW-0418">Kinase</keyword>
<dbReference type="PANTHER" id="PTHR43304:SF1">
    <property type="entry name" value="PAC DOMAIN-CONTAINING PROTEIN"/>
    <property type="match status" value="1"/>
</dbReference>
<dbReference type="InterPro" id="IPR052162">
    <property type="entry name" value="Sensor_kinase/Photoreceptor"/>
</dbReference>
<dbReference type="PROSITE" id="PS50112">
    <property type="entry name" value="PAS"/>
    <property type="match status" value="3"/>
</dbReference>
<accession>A0A1I7IEE8</accession>
<keyword evidence="3" id="KW-0597">Phosphoprotein</keyword>
<comment type="catalytic activity">
    <reaction evidence="1">
        <text>ATP + protein L-histidine = ADP + protein N-phospho-L-histidine.</text>
        <dbReference type="EC" id="2.7.13.3"/>
    </reaction>
</comment>
<dbReference type="PANTHER" id="PTHR43304">
    <property type="entry name" value="PHYTOCHROME-LIKE PROTEIN CPH1"/>
    <property type="match status" value="1"/>
</dbReference>
<dbReference type="SMART" id="SM00387">
    <property type="entry name" value="HATPase_c"/>
    <property type="match status" value="1"/>
</dbReference>
<evidence type="ECO:0000313" key="9">
    <source>
        <dbReference type="EMBL" id="SFU71363.1"/>
    </source>
</evidence>
<feature type="domain" description="Histidine kinase" evidence="6">
    <location>
        <begin position="801"/>
        <end position="1016"/>
    </location>
</feature>
<sequence length="1017" mass="118026">MPATLAQPAYKNIFKALPGSFLVLSPDSIILEVSEHYRKATHTLVKDIVGASLLDTFPENPDIEHLKSREAIRNSLQQVVTLKSPHTLDAIRYDILTPDGNFEERYWTLRSVPVLDGLGEVEFIVHEVQDITAQVMKKQEVNAAHNSLWVVAKSAGGIVWEANLLENKLTWSETYKDVLGYGDEDLEATLDSWDKHVHPEDLPGVRKSIRAAIGSMKKLWVGEYRYRKANGSYTSLIDYGYIIYDDTTQKPVRLLGTMVDVGRQKDYELKLLDMNQRFQRIAMATNDVIWDWNLKDDSIWWNEGFKTLFGYAEEDIEDTVVSWTSRIHPDDLATTKASIYSVINSGGTSWEGEYSFRCADGTYKLVRDRGFVMRDEQGEPQRMVGAMIDITIQKRTQQQLQESMSHTTQLLESLPLMTWTALPNGDLNYYSQRWYDYTGSTFEIMQDWGWSKLIHPEDLEETTKQWLNSLSTGQDLVLENRFRSSKGVYRWFLVRAVPIRNAEGQVTMWVGSHTDIEEQKQLLLALEESNSKFKLLAESIPHIVWSGEPDGHVDFFNQQWYDYTRMSEEETLGFGWAPSLHPDDLQATIDDWISAIKTGEKYERELRLRDIYTENYRWFLARALPQRNADGQIVKWFGTATDIHDQKMLREQVEESERQFRFLSESIPQMVWTATPEGVTDYVNKRWFDYTSLSEKDSLGRGVWLKVLHPDDVQRTLDRWRFSVKHGDFFEIEYRIRSGNNDTYRWFLGQGVPMRDEQGNIIKWFGTCTDIEDHKRAEEELVEKNLELERINQDLDSFVYTASHDLKLPIVNMVGIFEELIQSAEFKDADAPHMIELFNKSFKQLHATIHDLGEVVRVQKTKERNLEELNLQEVCEDVLVSVQEIIRHSGASIQFDFSEAPTVPFTRASLKSMVYNLITNALKYRAHDRAPEIKLRSLVRNNYIELQVQDNGLGLDLNKQQSKLFQMFKRFHNHVEGSGLGLYIVNRLLTNHGGYIHIESELDKGTTFYLYFKRKKA</sequence>
<dbReference type="CDD" id="cd00130">
    <property type="entry name" value="PAS"/>
    <property type="match status" value="5"/>
</dbReference>
<dbReference type="SMART" id="SM00086">
    <property type="entry name" value="PAC"/>
    <property type="match status" value="6"/>
</dbReference>
<evidence type="ECO:0000256" key="4">
    <source>
        <dbReference type="ARBA" id="ARBA00022679"/>
    </source>
</evidence>
<dbReference type="InterPro" id="IPR000700">
    <property type="entry name" value="PAS-assoc_C"/>
</dbReference>
<evidence type="ECO:0000259" key="8">
    <source>
        <dbReference type="PROSITE" id="PS50113"/>
    </source>
</evidence>
<dbReference type="FunFam" id="3.30.450.20:FF:000099">
    <property type="entry name" value="Sensory box sensor histidine kinase"/>
    <property type="match status" value="3"/>
</dbReference>
<dbReference type="PRINTS" id="PR00344">
    <property type="entry name" value="BCTRLSENSOR"/>
</dbReference>